<dbReference type="Pfam" id="PF01914">
    <property type="entry name" value="MarC"/>
    <property type="match status" value="1"/>
</dbReference>
<dbReference type="EMBL" id="JANUBB010000001">
    <property type="protein sequence ID" value="MCS3950200.1"/>
    <property type="molecule type" value="Genomic_DNA"/>
</dbReference>
<dbReference type="GeneID" id="83729581"/>
<dbReference type="RefSeq" id="WP_011405274.1">
    <property type="nucleotide sequence ID" value="NZ_CALTRV010000009.1"/>
</dbReference>
<evidence type="ECO:0000256" key="3">
    <source>
        <dbReference type="ARBA" id="ARBA00022475"/>
    </source>
</evidence>
<evidence type="ECO:0000313" key="9">
    <source>
        <dbReference type="EMBL" id="MCS3711387.1"/>
    </source>
</evidence>
<comment type="similarity">
    <text evidence="2 7">Belongs to the UPF0056 (MarC) family.</text>
</comment>
<reference evidence="9" key="1">
    <citation type="submission" date="2022-08" db="EMBL/GenBank/DDBJ databases">
        <title>Genomic Encyclopedia of Type Strains, Phase V (KMG-V): Genome sequencing to study the core and pangenomes of soil and plant-associated prokaryotes.</title>
        <authorList>
            <person name="Whitman W."/>
        </authorList>
    </citation>
    <scope>NUCLEOTIDE SEQUENCE</scope>
    <source>
        <strain evidence="8">0</strain>
        <strain evidence="10">SP2017</strain>
        <strain evidence="11">SP3012</strain>
        <strain evidence="12">SP3026</strain>
        <strain evidence="9">SP3049</strain>
    </source>
</reference>
<dbReference type="PANTHER" id="PTHR33508:SF10">
    <property type="entry name" value="UPF0056 INNER MEMBRANE PROTEIN YHGN"/>
    <property type="match status" value="1"/>
</dbReference>
<keyword evidence="6 7" id="KW-0472">Membrane</keyword>
<feature type="transmembrane region" description="Helical" evidence="7">
    <location>
        <begin position="43"/>
        <end position="64"/>
    </location>
</feature>
<feature type="transmembrane region" description="Helical" evidence="7">
    <location>
        <begin position="136"/>
        <end position="157"/>
    </location>
</feature>
<evidence type="ECO:0000313" key="13">
    <source>
        <dbReference type="Proteomes" id="UP001155057"/>
    </source>
</evidence>
<comment type="caution">
    <text evidence="9">The sequence shown here is derived from an EMBL/GenBank/DDBJ whole genome shotgun (WGS) entry which is preliminary data.</text>
</comment>
<dbReference type="EMBL" id="JANUAE010000013">
    <property type="protein sequence ID" value="MCS3711387.1"/>
    <property type="molecule type" value="Genomic_DNA"/>
</dbReference>
<accession>A0A840DF70</accession>
<keyword evidence="4 7" id="KW-0812">Transmembrane</keyword>
<evidence type="ECO:0000313" key="8">
    <source>
        <dbReference type="EMBL" id="MCS3677274.1"/>
    </source>
</evidence>
<evidence type="ECO:0000313" key="12">
    <source>
        <dbReference type="EMBL" id="MCS4120282.1"/>
    </source>
</evidence>
<evidence type="ECO:0000313" key="11">
    <source>
        <dbReference type="EMBL" id="MCS4036187.1"/>
    </source>
</evidence>
<protein>
    <recommendedName>
        <fullName evidence="7">UPF0056 membrane protein</fullName>
    </recommendedName>
</protein>
<dbReference type="EMBL" id="JANUBL010000001">
    <property type="protein sequence ID" value="MCS4120282.1"/>
    <property type="molecule type" value="Genomic_DNA"/>
</dbReference>
<evidence type="ECO:0000256" key="1">
    <source>
        <dbReference type="ARBA" id="ARBA00004651"/>
    </source>
</evidence>
<dbReference type="Proteomes" id="UP001155040">
    <property type="component" value="Unassembled WGS sequence"/>
</dbReference>
<dbReference type="NCBIfam" id="TIGR00427">
    <property type="entry name" value="NAAT family transporter"/>
    <property type="match status" value="1"/>
</dbReference>
<dbReference type="PANTHER" id="PTHR33508">
    <property type="entry name" value="UPF0056 MEMBRANE PROTEIN YHCE"/>
    <property type="match status" value="1"/>
</dbReference>
<evidence type="ECO:0000256" key="6">
    <source>
        <dbReference type="ARBA" id="ARBA00023136"/>
    </source>
</evidence>
<feature type="transmembrane region" description="Helical" evidence="7">
    <location>
        <begin position="108"/>
        <end position="129"/>
    </location>
</feature>
<evidence type="ECO:0000313" key="10">
    <source>
        <dbReference type="EMBL" id="MCS3950200.1"/>
    </source>
</evidence>
<dbReference type="Proteomes" id="UP001155144">
    <property type="component" value="Unassembled WGS sequence"/>
</dbReference>
<gene>
    <name evidence="12" type="ORF">GGP45_000600</name>
    <name evidence="9" type="ORF">GGP61_003020</name>
    <name evidence="8" type="ORF">GGP71_001190</name>
    <name evidence="10" type="ORF">GGP83_000126</name>
    <name evidence="11" type="ORF">GGQ01_001242</name>
</gene>
<comment type="caution">
    <text evidence="7">Lacks conserved residue(s) required for the propagation of feature annotation.</text>
</comment>
<feature type="transmembrane region" description="Helical" evidence="7">
    <location>
        <begin position="177"/>
        <end position="196"/>
    </location>
</feature>
<dbReference type="GO" id="GO:0005886">
    <property type="term" value="C:plasma membrane"/>
    <property type="evidence" value="ECO:0007669"/>
    <property type="project" value="UniProtKB-SubCell"/>
</dbReference>
<dbReference type="Proteomes" id="UP001155027">
    <property type="component" value="Unassembled WGS sequence"/>
</dbReference>
<sequence>MTIFSAALLLFLVMDPFGNVPVFLSVLRPVKQERRRWVIARELLIALGFLVVFLFGGQYLLAAIGISESSVTVAGGIILFLIALRMVFPSPGGVFAEDAEQASDAPILVPLAVPLVAGPSALASVLFIMSKDPTRWLEWLAALVGAWAATGVVLLLAPNLSRLLGDRGLVATERLMGMVLTAIASKMVLGGVAEFFGI</sequence>
<dbReference type="Proteomes" id="UP001155010">
    <property type="component" value="Unassembled WGS sequence"/>
</dbReference>
<dbReference type="AlphaFoldDB" id="A0A840DF70"/>
<dbReference type="EMBL" id="JANUBF010000006">
    <property type="protein sequence ID" value="MCS4036187.1"/>
    <property type="molecule type" value="Genomic_DNA"/>
</dbReference>
<organism evidence="9 13">
    <name type="scientific">Salinibacter ruber</name>
    <dbReference type="NCBI Taxonomy" id="146919"/>
    <lineage>
        <taxon>Bacteria</taxon>
        <taxon>Pseudomonadati</taxon>
        <taxon>Rhodothermota</taxon>
        <taxon>Rhodothermia</taxon>
        <taxon>Rhodothermales</taxon>
        <taxon>Salinibacteraceae</taxon>
        <taxon>Salinibacter</taxon>
    </lineage>
</organism>
<evidence type="ECO:0000256" key="4">
    <source>
        <dbReference type="ARBA" id="ARBA00022692"/>
    </source>
</evidence>
<evidence type="ECO:0000256" key="7">
    <source>
        <dbReference type="RuleBase" id="RU362048"/>
    </source>
</evidence>
<dbReference type="OMA" id="IRMIFPQ"/>
<keyword evidence="3" id="KW-1003">Cell membrane</keyword>
<dbReference type="Proteomes" id="UP001155057">
    <property type="component" value="Unassembled WGS sequence"/>
</dbReference>
<proteinExistence type="inferred from homology"/>
<dbReference type="EMBL" id="JANUAU010000003">
    <property type="protein sequence ID" value="MCS3677274.1"/>
    <property type="molecule type" value="Genomic_DNA"/>
</dbReference>
<keyword evidence="5 7" id="KW-1133">Transmembrane helix</keyword>
<evidence type="ECO:0000256" key="2">
    <source>
        <dbReference type="ARBA" id="ARBA00009784"/>
    </source>
</evidence>
<dbReference type="InterPro" id="IPR002771">
    <property type="entry name" value="Multi_antbiot-R_MarC"/>
</dbReference>
<evidence type="ECO:0000256" key="5">
    <source>
        <dbReference type="ARBA" id="ARBA00022989"/>
    </source>
</evidence>
<name>A0A840DF70_9BACT</name>
<comment type="subcellular location">
    <subcellularLocation>
        <location evidence="1 7">Cell membrane</location>
        <topology evidence="1 7">Multi-pass membrane protein</topology>
    </subcellularLocation>
</comment>
<feature type="transmembrane region" description="Helical" evidence="7">
    <location>
        <begin position="71"/>
        <end position="88"/>
    </location>
</feature>